<dbReference type="EMBL" id="BSVB01000001">
    <property type="protein sequence ID" value="GMA93779.1"/>
    <property type="molecule type" value="Genomic_DNA"/>
</dbReference>
<evidence type="ECO:0000313" key="1">
    <source>
        <dbReference type="EMBL" id="GMA93779.1"/>
    </source>
</evidence>
<organism evidence="1 2">
    <name type="scientific">Pseudolysinimonas kribbensis</name>
    <dbReference type="NCBI Taxonomy" id="433641"/>
    <lineage>
        <taxon>Bacteria</taxon>
        <taxon>Bacillati</taxon>
        <taxon>Actinomycetota</taxon>
        <taxon>Actinomycetes</taxon>
        <taxon>Micrococcales</taxon>
        <taxon>Microbacteriaceae</taxon>
        <taxon>Pseudolysinimonas</taxon>
    </lineage>
</organism>
<sequence length="123" mass="13695">MTTWSQSQLTTLHDVQEIRITPADESSPGRLIWVLETGGRVFVRSWKGPDKAWYRDTLACGGAHVSGQDIEIEADVTAVRSTDADDAVDAEFLRKYGDPYAIEMTQSPARETTLELLPLDSRL</sequence>
<proteinExistence type="predicted"/>
<accession>A0ABQ6K0F9</accession>
<dbReference type="Proteomes" id="UP001157034">
    <property type="component" value="Unassembled WGS sequence"/>
</dbReference>
<protein>
    <recommendedName>
        <fullName evidence="3">DUF2255 family protein</fullName>
    </recommendedName>
</protein>
<evidence type="ECO:0008006" key="3">
    <source>
        <dbReference type="Google" id="ProtNLM"/>
    </source>
</evidence>
<dbReference type="Pfam" id="PF10012">
    <property type="entry name" value="DUF2255"/>
    <property type="match status" value="1"/>
</dbReference>
<gene>
    <name evidence="1" type="ORF">GCM10025881_06030</name>
</gene>
<keyword evidence="2" id="KW-1185">Reference proteome</keyword>
<reference evidence="2" key="1">
    <citation type="journal article" date="2019" name="Int. J. Syst. Evol. Microbiol.">
        <title>The Global Catalogue of Microorganisms (GCM) 10K type strain sequencing project: providing services to taxonomists for standard genome sequencing and annotation.</title>
        <authorList>
            <consortium name="The Broad Institute Genomics Platform"/>
            <consortium name="The Broad Institute Genome Sequencing Center for Infectious Disease"/>
            <person name="Wu L."/>
            <person name="Ma J."/>
        </authorList>
    </citation>
    <scope>NUCLEOTIDE SEQUENCE [LARGE SCALE GENOMIC DNA]</scope>
    <source>
        <strain evidence="2">NBRC 108894</strain>
    </source>
</reference>
<dbReference type="RefSeq" id="WP_284252725.1">
    <property type="nucleotide sequence ID" value="NZ_BAAAQO010000003.1"/>
</dbReference>
<dbReference type="InterPro" id="IPR016888">
    <property type="entry name" value="UCP028498"/>
</dbReference>
<evidence type="ECO:0000313" key="2">
    <source>
        <dbReference type="Proteomes" id="UP001157034"/>
    </source>
</evidence>
<name>A0ABQ6K0F9_9MICO</name>
<comment type="caution">
    <text evidence="1">The sequence shown here is derived from an EMBL/GenBank/DDBJ whole genome shotgun (WGS) entry which is preliminary data.</text>
</comment>